<organism evidence="2 3">
    <name type="scientific">Flavivirga jejuensis</name>
    <dbReference type="NCBI Taxonomy" id="870487"/>
    <lineage>
        <taxon>Bacteria</taxon>
        <taxon>Pseudomonadati</taxon>
        <taxon>Bacteroidota</taxon>
        <taxon>Flavobacteriia</taxon>
        <taxon>Flavobacteriales</taxon>
        <taxon>Flavobacteriaceae</taxon>
        <taxon>Flavivirga</taxon>
    </lineage>
</organism>
<dbReference type="PANTHER" id="PTHR46401">
    <property type="entry name" value="GLYCOSYLTRANSFERASE WBBK-RELATED"/>
    <property type="match status" value="1"/>
</dbReference>
<keyword evidence="1 2" id="KW-0808">Transferase</keyword>
<evidence type="ECO:0000313" key="2">
    <source>
        <dbReference type="EMBL" id="MDO5975335.1"/>
    </source>
</evidence>
<dbReference type="Proteomes" id="UP001176806">
    <property type="component" value="Unassembled WGS sequence"/>
</dbReference>
<evidence type="ECO:0000313" key="3">
    <source>
        <dbReference type="Proteomes" id="UP001176806"/>
    </source>
</evidence>
<evidence type="ECO:0000256" key="1">
    <source>
        <dbReference type="ARBA" id="ARBA00022679"/>
    </source>
</evidence>
<dbReference type="SUPFAM" id="SSF53756">
    <property type="entry name" value="UDP-Glycosyltransferase/glycogen phosphorylase"/>
    <property type="match status" value="1"/>
</dbReference>
<comment type="caution">
    <text evidence="2">The sequence shown here is derived from an EMBL/GenBank/DDBJ whole genome shotgun (WGS) entry which is preliminary data.</text>
</comment>
<keyword evidence="3" id="KW-1185">Reference proteome</keyword>
<accession>A0ABT8WQ87</accession>
<reference evidence="2" key="1">
    <citation type="submission" date="2023-07" db="EMBL/GenBank/DDBJ databases">
        <title>Two novel species in the genus Flavivirga.</title>
        <authorList>
            <person name="Kwon K."/>
        </authorList>
    </citation>
    <scope>NUCLEOTIDE SEQUENCE</scope>
    <source>
        <strain evidence="2">KACC 14158</strain>
    </source>
</reference>
<dbReference type="GO" id="GO:0016757">
    <property type="term" value="F:glycosyltransferase activity"/>
    <property type="evidence" value="ECO:0007669"/>
    <property type="project" value="UniProtKB-KW"/>
</dbReference>
<dbReference type="Gene3D" id="3.40.50.2000">
    <property type="entry name" value="Glycogen Phosphorylase B"/>
    <property type="match status" value="2"/>
</dbReference>
<name>A0ABT8WQ87_9FLAO</name>
<keyword evidence="2" id="KW-0328">Glycosyltransferase</keyword>
<sequence length="360" mass="41235">MKRNKLLLIGPLPEPITGVSLANKVVIDGLRANGFKVETINTSYNKFEESLGGFSLRKALFFLKLNFQSYKIFKVNTVYITPGQTFFGIIKYALFILLTKMCDKELIIHVHGNYLGKEYSQLEGVKKAIFKWLLSKTTKGIVLSESLKDNMLPFIDDKQIFVLYNFVEDYLFSNKESVDNSKPKIVFLSNLMQEKGILDLLEALLILETEDFVYEAKIAGNIDVKNRDVIQRYFNKLKNVEYCGVVSGIDKKKLLDWGNVFVLPTYYEMEGQPISILEAMATKNLILVTNHAGIPDIFEDGINGFYVEKRNPQDIAMKIKKVFSTCDQSTYVRNHNYLTAIEKYKVDNFLNSLSKILLEL</sequence>
<gene>
    <name evidence="2" type="ORF">Q4Q40_14150</name>
</gene>
<dbReference type="Pfam" id="PF13692">
    <property type="entry name" value="Glyco_trans_1_4"/>
    <property type="match status" value="1"/>
</dbReference>
<dbReference type="PANTHER" id="PTHR46401:SF2">
    <property type="entry name" value="GLYCOSYLTRANSFERASE WBBK-RELATED"/>
    <property type="match status" value="1"/>
</dbReference>
<protein>
    <submittedName>
        <fullName evidence="2">Glycosyltransferase family 4 protein</fullName>
        <ecNumber evidence="2">2.4.-.-</ecNumber>
    </submittedName>
</protein>
<dbReference type="EMBL" id="JAUOEL010000005">
    <property type="protein sequence ID" value="MDO5975335.1"/>
    <property type="molecule type" value="Genomic_DNA"/>
</dbReference>
<dbReference type="EC" id="2.4.-.-" evidence="2"/>
<dbReference type="CDD" id="cd03801">
    <property type="entry name" value="GT4_PimA-like"/>
    <property type="match status" value="1"/>
</dbReference>
<proteinExistence type="predicted"/>
<dbReference type="RefSeq" id="WP_303302529.1">
    <property type="nucleotide sequence ID" value="NZ_BAABDA010000055.1"/>
</dbReference>